<keyword evidence="1 4" id="KW-0378">Hydrolase</keyword>
<comment type="catalytic activity">
    <reaction evidence="3">
        <text>[protein]-L-glutamate 5-O-methyl ester + H2O = L-glutamyl-[protein] + methanol + H(+)</text>
        <dbReference type="Rhea" id="RHEA:23236"/>
        <dbReference type="Rhea" id="RHEA-COMP:10208"/>
        <dbReference type="Rhea" id="RHEA-COMP:10311"/>
        <dbReference type="ChEBI" id="CHEBI:15377"/>
        <dbReference type="ChEBI" id="CHEBI:15378"/>
        <dbReference type="ChEBI" id="CHEBI:17790"/>
        <dbReference type="ChEBI" id="CHEBI:29973"/>
        <dbReference type="ChEBI" id="CHEBI:82795"/>
        <dbReference type="EC" id="3.1.1.61"/>
    </reaction>
</comment>
<dbReference type="Proteomes" id="UP001218362">
    <property type="component" value="Chromosome"/>
</dbReference>
<gene>
    <name evidence="6" type="ORF">P0Y56_15655</name>
</gene>
<name>A0AAJ5X5W9_9SPHN</name>
<evidence type="ECO:0000256" key="2">
    <source>
        <dbReference type="ARBA" id="ARBA00039140"/>
    </source>
</evidence>
<dbReference type="GO" id="GO:0000156">
    <property type="term" value="F:phosphorelay response regulator activity"/>
    <property type="evidence" value="ECO:0007669"/>
    <property type="project" value="InterPro"/>
</dbReference>
<evidence type="ECO:0000256" key="1">
    <source>
        <dbReference type="ARBA" id="ARBA00022801"/>
    </source>
</evidence>
<feature type="active site" evidence="4">
    <location>
        <position position="14"/>
    </location>
</feature>
<sequence>MKRQAVSAVAIGASAGAVQTLLKILPALPAGYPVPVFIVVHVPPDRENALVTLFAAKCPLPVKEAEDKEHAAPGVIYFAPSDYHLLVEADRSLALALDEQVNHSRPAIDVLLESAADTYRAGLVGIVMTGANHDGAAGLRAVAAAGGIAIVEDPDTAETSIMPASALAACPSARILDIAGIKSFLLKLGQP</sequence>
<dbReference type="EC" id="3.1.1.61" evidence="2"/>
<dbReference type="AlphaFoldDB" id="A0AAJ5X5W9"/>
<dbReference type="PANTHER" id="PTHR42872">
    <property type="entry name" value="PROTEIN-GLUTAMATE METHYLESTERASE/PROTEIN-GLUTAMINE GLUTAMINASE"/>
    <property type="match status" value="1"/>
</dbReference>
<keyword evidence="4" id="KW-0145">Chemotaxis</keyword>
<evidence type="ECO:0000259" key="5">
    <source>
        <dbReference type="PROSITE" id="PS50122"/>
    </source>
</evidence>
<dbReference type="SUPFAM" id="SSF52738">
    <property type="entry name" value="Methylesterase CheB, C-terminal domain"/>
    <property type="match status" value="1"/>
</dbReference>
<dbReference type="EMBL" id="CP119316">
    <property type="protein sequence ID" value="WEK46422.1"/>
    <property type="molecule type" value="Genomic_DNA"/>
</dbReference>
<feature type="active site" evidence="4">
    <location>
        <position position="41"/>
    </location>
</feature>
<dbReference type="Pfam" id="PF01339">
    <property type="entry name" value="CheB_methylest"/>
    <property type="match status" value="1"/>
</dbReference>
<feature type="domain" description="CheB-type methylesterase" evidence="5">
    <location>
        <begin position="9"/>
        <end position="186"/>
    </location>
</feature>
<accession>A0AAJ5X5W9</accession>
<feature type="active site" evidence="4">
    <location>
        <position position="134"/>
    </location>
</feature>
<evidence type="ECO:0000313" key="7">
    <source>
        <dbReference type="Proteomes" id="UP001218362"/>
    </source>
</evidence>
<dbReference type="GO" id="GO:0005737">
    <property type="term" value="C:cytoplasm"/>
    <property type="evidence" value="ECO:0007669"/>
    <property type="project" value="InterPro"/>
</dbReference>
<dbReference type="InterPro" id="IPR035909">
    <property type="entry name" value="CheB_C"/>
</dbReference>
<dbReference type="GO" id="GO:0008984">
    <property type="term" value="F:protein-glutamate methylesterase activity"/>
    <property type="evidence" value="ECO:0007669"/>
    <property type="project" value="UniProtKB-EC"/>
</dbReference>
<dbReference type="Gene3D" id="3.40.50.180">
    <property type="entry name" value="Methylesterase CheB, C-terminal domain"/>
    <property type="match status" value="1"/>
</dbReference>
<proteinExistence type="predicted"/>
<dbReference type="PROSITE" id="PS50122">
    <property type="entry name" value="CHEB"/>
    <property type="match status" value="1"/>
</dbReference>
<evidence type="ECO:0000313" key="6">
    <source>
        <dbReference type="EMBL" id="WEK46422.1"/>
    </source>
</evidence>
<evidence type="ECO:0000256" key="4">
    <source>
        <dbReference type="PROSITE-ProRule" id="PRU00050"/>
    </source>
</evidence>
<dbReference type="InterPro" id="IPR000673">
    <property type="entry name" value="Sig_transdc_resp-reg_Me-estase"/>
</dbReference>
<protein>
    <recommendedName>
        <fullName evidence="2">protein-glutamate methylesterase</fullName>
        <ecNumber evidence="2">3.1.1.61</ecNumber>
    </recommendedName>
</protein>
<dbReference type="KEGG" id="acob:P0Y56_15655"/>
<dbReference type="CDD" id="cd16433">
    <property type="entry name" value="CheB"/>
    <property type="match status" value="1"/>
</dbReference>
<dbReference type="GO" id="GO:0006935">
    <property type="term" value="P:chemotaxis"/>
    <property type="evidence" value="ECO:0007669"/>
    <property type="project" value="UniProtKB-UniRule"/>
</dbReference>
<reference evidence="6" key="1">
    <citation type="submission" date="2023-03" db="EMBL/GenBank/DDBJ databases">
        <title>Andean soil-derived lignocellulolytic bacterial consortium as a source of novel taxa and putative plastic-active enzymes.</title>
        <authorList>
            <person name="Diaz-Garcia L."/>
            <person name="Chuvochina M."/>
            <person name="Feuerriegel G."/>
            <person name="Bunk B."/>
            <person name="Sproer C."/>
            <person name="Streit W.R."/>
            <person name="Rodriguez L.M."/>
            <person name="Overmann J."/>
            <person name="Jimenez D.J."/>
        </authorList>
    </citation>
    <scope>NUCLEOTIDE SEQUENCE</scope>
    <source>
        <strain evidence="6">MAG 26</strain>
    </source>
</reference>
<organism evidence="6 7">
    <name type="scientific">Candidatus Andeanibacterium colombiense</name>
    <dbReference type="NCBI Taxonomy" id="3121345"/>
    <lineage>
        <taxon>Bacteria</taxon>
        <taxon>Pseudomonadati</taxon>
        <taxon>Pseudomonadota</taxon>
        <taxon>Alphaproteobacteria</taxon>
        <taxon>Sphingomonadales</taxon>
        <taxon>Sphingomonadaceae</taxon>
        <taxon>Candidatus Andeanibacterium</taxon>
    </lineage>
</organism>
<dbReference type="PANTHER" id="PTHR42872:SF6">
    <property type="entry name" value="PROTEIN-GLUTAMATE METHYLESTERASE_PROTEIN-GLUTAMINE GLUTAMINASE"/>
    <property type="match status" value="1"/>
</dbReference>
<evidence type="ECO:0000256" key="3">
    <source>
        <dbReference type="ARBA" id="ARBA00048267"/>
    </source>
</evidence>